<dbReference type="InterPro" id="IPR002161">
    <property type="entry name" value="PdxT/SNO"/>
</dbReference>
<dbReference type="GO" id="GO:0004359">
    <property type="term" value="F:glutaminase activity"/>
    <property type="evidence" value="ECO:0007669"/>
    <property type="project" value="InterPro"/>
</dbReference>
<evidence type="ECO:0000313" key="2">
    <source>
        <dbReference type="EMBL" id="CAD8894852.1"/>
    </source>
</evidence>
<evidence type="ECO:0008006" key="3">
    <source>
        <dbReference type="Google" id="ProtNLM"/>
    </source>
</evidence>
<name>A0A7S1BQJ8_9STRA</name>
<dbReference type="EMBL" id="HBFR01030357">
    <property type="protein sequence ID" value="CAD8894852.1"/>
    <property type="molecule type" value="Transcribed_RNA"/>
</dbReference>
<organism evidence="2">
    <name type="scientific">Corethron hystrix</name>
    <dbReference type="NCBI Taxonomy" id="216773"/>
    <lineage>
        <taxon>Eukaryota</taxon>
        <taxon>Sar</taxon>
        <taxon>Stramenopiles</taxon>
        <taxon>Ochrophyta</taxon>
        <taxon>Bacillariophyta</taxon>
        <taxon>Coscinodiscophyceae</taxon>
        <taxon>Corethrophycidae</taxon>
        <taxon>Corethrales</taxon>
        <taxon>Corethraceae</taxon>
        <taxon>Corethron</taxon>
    </lineage>
</organism>
<dbReference type="InterPro" id="IPR029062">
    <property type="entry name" value="Class_I_gatase-like"/>
</dbReference>
<dbReference type="GO" id="GO:0005829">
    <property type="term" value="C:cytosol"/>
    <property type="evidence" value="ECO:0007669"/>
    <property type="project" value="TreeGrafter"/>
</dbReference>
<sequence>MKVGILALQGAFHEHERMLQASSSSYSDVGGLETFFVRTPQELYHEGELLDGMVFPGGESTAMGLIGQTNGIWEALRTYVKSNRPVWGTCAGMVLLSDRVIGSTATIVGGQALIGGMDVTVCRNYFGSQVSSFEMDTPPPPPSDNMPVVENEDGTLKPFPGVFIRAPAMMQASKGLDVLGRVVATPCRQAAATLRELDERIASGVNVFKGSCVPVVDALERDEAGGCIGVKKGSMIENDVKCAEEKKSEDNSSISITLPGAAEDGAREVICAVRSGSLLCTAFHPELTGDLRWHVYYLDMVRESILGKK</sequence>
<dbReference type="GO" id="GO:0008614">
    <property type="term" value="P:pyridoxine metabolic process"/>
    <property type="evidence" value="ECO:0007669"/>
    <property type="project" value="TreeGrafter"/>
</dbReference>
<dbReference type="PROSITE" id="PS51130">
    <property type="entry name" value="PDXT_SNO_2"/>
    <property type="match status" value="1"/>
</dbReference>
<protein>
    <recommendedName>
        <fullName evidence="3">Glutaminase</fullName>
    </recommendedName>
</protein>
<dbReference type="PANTHER" id="PTHR31559">
    <property type="entry name" value="PYRIDOXAL 5'-PHOSPHATE SYNTHASE SUBUNIT SNO"/>
    <property type="match status" value="1"/>
</dbReference>
<gene>
    <name evidence="2" type="ORF">CHYS00102_LOCUS22066</name>
</gene>
<dbReference type="Pfam" id="PF01174">
    <property type="entry name" value="SNO"/>
    <property type="match status" value="1"/>
</dbReference>
<dbReference type="Gene3D" id="3.40.50.880">
    <property type="match status" value="1"/>
</dbReference>
<dbReference type="GO" id="GO:1903600">
    <property type="term" value="C:glutaminase complex"/>
    <property type="evidence" value="ECO:0007669"/>
    <property type="project" value="TreeGrafter"/>
</dbReference>
<evidence type="ECO:0000256" key="1">
    <source>
        <dbReference type="ARBA" id="ARBA00022962"/>
    </source>
</evidence>
<dbReference type="SUPFAM" id="SSF52317">
    <property type="entry name" value="Class I glutamine amidotransferase-like"/>
    <property type="match status" value="2"/>
</dbReference>
<dbReference type="AlphaFoldDB" id="A0A7S1BQJ8"/>
<keyword evidence="1" id="KW-0315">Glutamine amidotransferase</keyword>
<dbReference type="PANTHER" id="PTHR31559:SF0">
    <property type="entry name" value="PYRIDOXAL 5'-PHOSPHATE SYNTHASE SUBUNIT SNO1-RELATED"/>
    <property type="match status" value="1"/>
</dbReference>
<dbReference type="NCBIfam" id="TIGR03800">
    <property type="entry name" value="PLP_synth_Pdx2"/>
    <property type="match status" value="1"/>
</dbReference>
<dbReference type="GO" id="GO:0042823">
    <property type="term" value="P:pyridoxal phosphate biosynthetic process"/>
    <property type="evidence" value="ECO:0007669"/>
    <property type="project" value="InterPro"/>
</dbReference>
<reference evidence="2" key="1">
    <citation type="submission" date="2021-01" db="EMBL/GenBank/DDBJ databases">
        <authorList>
            <person name="Corre E."/>
            <person name="Pelletier E."/>
            <person name="Niang G."/>
            <person name="Scheremetjew M."/>
            <person name="Finn R."/>
            <person name="Kale V."/>
            <person name="Holt S."/>
            <person name="Cochrane G."/>
            <person name="Meng A."/>
            <person name="Brown T."/>
            <person name="Cohen L."/>
        </authorList>
    </citation>
    <scope>NUCLEOTIDE SEQUENCE</scope>
    <source>
        <strain evidence="2">308</strain>
    </source>
</reference>
<proteinExistence type="predicted"/>
<accession>A0A7S1BQJ8</accession>